<comment type="subcellular location">
    <subcellularLocation>
        <location evidence="1">Membrane</location>
        <topology evidence="1">Multi-pass membrane protein</topology>
    </subcellularLocation>
</comment>
<organism evidence="8 9">
    <name type="scientific">Sphingopyxis panaciterrulae</name>
    <dbReference type="NCBI Taxonomy" id="462372"/>
    <lineage>
        <taxon>Bacteria</taxon>
        <taxon>Pseudomonadati</taxon>
        <taxon>Pseudomonadota</taxon>
        <taxon>Alphaproteobacteria</taxon>
        <taxon>Sphingomonadales</taxon>
        <taxon>Sphingomonadaceae</taxon>
        <taxon>Sphingopyxis</taxon>
    </lineage>
</organism>
<evidence type="ECO:0000259" key="7">
    <source>
        <dbReference type="PROSITE" id="PS50850"/>
    </source>
</evidence>
<evidence type="ECO:0000313" key="9">
    <source>
        <dbReference type="Proteomes" id="UP000537161"/>
    </source>
</evidence>
<keyword evidence="5 6" id="KW-0472">Membrane</keyword>
<dbReference type="Proteomes" id="UP000537161">
    <property type="component" value="Unassembled WGS sequence"/>
</dbReference>
<feature type="transmembrane region" description="Helical" evidence="6">
    <location>
        <begin position="119"/>
        <end position="141"/>
    </location>
</feature>
<gene>
    <name evidence="8" type="ORF">FHR21_000804</name>
</gene>
<keyword evidence="3 6" id="KW-0812">Transmembrane</keyword>
<reference evidence="8 9" key="1">
    <citation type="submission" date="2020-08" db="EMBL/GenBank/DDBJ databases">
        <title>Genomic Encyclopedia of Type Strains, Phase IV (KMG-IV): sequencing the most valuable type-strain genomes for metagenomic binning, comparative biology and taxonomic classification.</title>
        <authorList>
            <person name="Goeker M."/>
        </authorList>
    </citation>
    <scope>NUCLEOTIDE SEQUENCE [LARGE SCALE GENOMIC DNA]</scope>
    <source>
        <strain evidence="8 9">DSM 27163</strain>
    </source>
</reference>
<feature type="transmembrane region" description="Helical" evidence="6">
    <location>
        <begin position="153"/>
        <end position="172"/>
    </location>
</feature>
<name>A0A7W9EPH6_9SPHN</name>
<dbReference type="Pfam" id="PF07690">
    <property type="entry name" value="MFS_1"/>
    <property type="match status" value="1"/>
</dbReference>
<keyword evidence="9" id="KW-1185">Reference proteome</keyword>
<feature type="transmembrane region" description="Helical" evidence="6">
    <location>
        <begin position="406"/>
        <end position="425"/>
    </location>
</feature>
<sequence length="436" mass="46458">MSDGNGMTMPPAISTDGSSRRVRLMLWTLMAVYILNFLDRQIVNILAEPIKNDLQLSDTAIGLMTGLAFALFYSILGIPIARWADKPSSNRASLISIALAIWSGMTVLCGLTQNFGQLLAARIGVGVGEAGCTPAAFSLIADSVPPEKRSSAVSFYGLGLPIGSLLGLAIGGTLADAFGWRVAFMIVGVPGIVMALIVPKLIRDPRFGGQMSAYAVQRPPALPATEALREIFSSRAFLLLALAASITGFLAFGKGVWVVILFIRSHGLSPGETGLLLGIMMGLASMVGIWLGGMLADRFGQRDKRHILTGPAVGMAIATPFLFMGYWVTDWRLSIALLILPTALNSVYYGPTFACVQGLVRPEARAMASAVMLFAQNLIGLGLGPLFFGMLSDAFRPMAGEDSVRWVLYGAAWLGLVPAILFWRASLRLNAELKSG</sequence>
<feature type="domain" description="Major facilitator superfamily (MFS) profile" evidence="7">
    <location>
        <begin position="25"/>
        <end position="427"/>
    </location>
</feature>
<dbReference type="CDD" id="cd17328">
    <property type="entry name" value="MFS_spinster_like"/>
    <property type="match status" value="1"/>
</dbReference>
<dbReference type="RefSeq" id="WP_338113047.1">
    <property type="nucleotide sequence ID" value="NZ_JACIJH010000001.1"/>
</dbReference>
<dbReference type="Gene3D" id="1.20.1250.20">
    <property type="entry name" value="MFS general substrate transporter like domains"/>
    <property type="match status" value="1"/>
</dbReference>
<evidence type="ECO:0000256" key="4">
    <source>
        <dbReference type="ARBA" id="ARBA00022989"/>
    </source>
</evidence>
<evidence type="ECO:0000256" key="3">
    <source>
        <dbReference type="ARBA" id="ARBA00022692"/>
    </source>
</evidence>
<feature type="transmembrane region" description="Helical" evidence="6">
    <location>
        <begin position="368"/>
        <end position="391"/>
    </location>
</feature>
<dbReference type="GO" id="GO:0016020">
    <property type="term" value="C:membrane"/>
    <property type="evidence" value="ECO:0007669"/>
    <property type="project" value="UniProtKB-SubCell"/>
</dbReference>
<accession>A0A7W9EPH6</accession>
<dbReference type="GO" id="GO:0022857">
    <property type="term" value="F:transmembrane transporter activity"/>
    <property type="evidence" value="ECO:0007669"/>
    <property type="project" value="InterPro"/>
</dbReference>
<keyword evidence="4 6" id="KW-1133">Transmembrane helix</keyword>
<dbReference type="SUPFAM" id="SSF103473">
    <property type="entry name" value="MFS general substrate transporter"/>
    <property type="match status" value="1"/>
</dbReference>
<feature type="transmembrane region" description="Helical" evidence="6">
    <location>
        <begin position="59"/>
        <end position="80"/>
    </location>
</feature>
<comment type="caution">
    <text evidence="8">The sequence shown here is derived from an EMBL/GenBank/DDBJ whole genome shotgun (WGS) entry which is preliminary data.</text>
</comment>
<dbReference type="AlphaFoldDB" id="A0A7W9EPH6"/>
<feature type="transmembrane region" description="Helical" evidence="6">
    <location>
        <begin position="92"/>
        <end position="113"/>
    </location>
</feature>
<feature type="transmembrane region" description="Helical" evidence="6">
    <location>
        <begin position="275"/>
        <end position="296"/>
    </location>
</feature>
<evidence type="ECO:0000256" key="5">
    <source>
        <dbReference type="ARBA" id="ARBA00023136"/>
    </source>
</evidence>
<feature type="transmembrane region" description="Helical" evidence="6">
    <location>
        <begin position="237"/>
        <end position="263"/>
    </location>
</feature>
<protein>
    <submittedName>
        <fullName evidence="8">Putative MFS family arabinose efflux permease</fullName>
    </submittedName>
</protein>
<feature type="transmembrane region" description="Helical" evidence="6">
    <location>
        <begin position="335"/>
        <end position="356"/>
    </location>
</feature>
<dbReference type="PROSITE" id="PS50850">
    <property type="entry name" value="MFS"/>
    <property type="match status" value="1"/>
</dbReference>
<dbReference type="EMBL" id="JACIJH010000001">
    <property type="protein sequence ID" value="MBB5705479.1"/>
    <property type="molecule type" value="Genomic_DNA"/>
</dbReference>
<dbReference type="InterPro" id="IPR011701">
    <property type="entry name" value="MFS"/>
</dbReference>
<dbReference type="InterPro" id="IPR044770">
    <property type="entry name" value="MFS_spinster-like"/>
</dbReference>
<proteinExistence type="predicted"/>
<feature type="transmembrane region" description="Helical" evidence="6">
    <location>
        <begin position="178"/>
        <end position="198"/>
    </location>
</feature>
<dbReference type="PANTHER" id="PTHR23505:SF79">
    <property type="entry name" value="PROTEIN SPINSTER"/>
    <property type="match status" value="1"/>
</dbReference>
<feature type="transmembrane region" description="Helical" evidence="6">
    <location>
        <begin position="308"/>
        <end position="329"/>
    </location>
</feature>
<dbReference type="InterPro" id="IPR020846">
    <property type="entry name" value="MFS_dom"/>
</dbReference>
<keyword evidence="2" id="KW-0813">Transport</keyword>
<evidence type="ECO:0000313" key="8">
    <source>
        <dbReference type="EMBL" id="MBB5705479.1"/>
    </source>
</evidence>
<evidence type="ECO:0000256" key="2">
    <source>
        <dbReference type="ARBA" id="ARBA00022448"/>
    </source>
</evidence>
<evidence type="ECO:0000256" key="6">
    <source>
        <dbReference type="SAM" id="Phobius"/>
    </source>
</evidence>
<dbReference type="PANTHER" id="PTHR23505">
    <property type="entry name" value="SPINSTER"/>
    <property type="match status" value="1"/>
</dbReference>
<dbReference type="InterPro" id="IPR036259">
    <property type="entry name" value="MFS_trans_sf"/>
</dbReference>
<evidence type="ECO:0000256" key="1">
    <source>
        <dbReference type="ARBA" id="ARBA00004141"/>
    </source>
</evidence>